<dbReference type="EMBL" id="LVLJ01000940">
    <property type="protein sequence ID" value="OAE31928.1"/>
    <property type="molecule type" value="Genomic_DNA"/>
</dbReference>
<sequence>MTGVGLGCVETLHAWSGGECGRPDDGEMMMTLSTARQWCLSRPCPLKIRGRGMESEIPMDRERYETMECTDGRKVAVGKNWRSSRKVKAKGRTEYSMDALVLCLDGADVLHACPTEVCMCLDQACHGV</sequence>
<gene>
    <name evidence="1" type="ORF">AXG93_4485s1150</name>
</gene>
<organism evidence="1 2">
    <name type="scientific">Marchantia polymorpha subsp. ruderalis</name>
    <dbReference type="NCBI Taxonomy" id="1480154"/>
    <lineage>
        <taxon>Eukaryota</taxon>
        <taxon>Viridiplantae</taxon>
        <taxon>Streptophyta</taxon>
        <taxon>Embryophyta</taxon>
        <taxon>Marchantiophyta</taxon>
        <taxon>Marchantiopsida</taxon>
        <taxon>Marchantiidae</taxon>
        <taxon>Marchantiales</taxon>
        <taxon>Marchantiaceae</taxon>
        <taxon>Marchantia</taxon>
    </lineage>
</organism>
<proteinExistence type="predicted"/>
<comment type="caution">
    <text evidence="1">The sequence shown here is derived from an EMBL/GenBank/DDBJ whole genome shotgun (WGS) entry which is preliminary data.</text>
</comment>
<accession>A0A176WFA5</accession>
<reference evidence="1" key="1">
    <citation type="submission" date="2016-03" db="EMBL/GenBank/DDBJ databases">
        <title>Mechanisms controlling the formation of the plant cell surface in tip-growing cells are functionally conserved among land plants.</title>
        <authorList>
            <person name="Honkanen S."/>
            <person name="Jones V.A."/>
            <person name="Morieri G."/>
            <person name="Champion C."/>
            <person name="Hetherington A.J."/>
            <person name="Kelly S."/>
            <person name="Saint-Marcoux D."/>
            <person name="Proust H."/>
            <person name="Prescott H."/>
            <person name="Dolan L."/>
        </authorList>
    </citation>
    <scope>NUCLEOTIDE SEQUENCE [LARGE SCALE GENOMIC DNA]</scope>
    <source>
        <tissue evidence="1">Whole gametophyte</tissue>
    </source>
</reference>
<evidence type="ECO:0000313" key="1">
    <source>
        <dbReference type="EMBL" id="OAE31928.1"/>
    </source>
</evidence>
<protein>
    <submittedName>
        <fullName evidence="1">Uncharacterized protein</fullName>
    </submittedName>
</protein>
<evidence type="ECO:0000313" key="2">
    <source>
        <dbReference type="Proteomes" id="UP000077202"/>
    </source>
</evidence>
<keyword evidence="2" id="KW-1185">Reference proteome</keyword>
<name>A0A176WFA5_MARPO</name>
<dbReference type="Proteomes" id="UP000077202">
    <property type="component" value="Unassembled WGS sequence"/>
</dbReference>
<dbReference type="AlphaFoldDB" id="A0A176WFA5"/>